<dbReference type="EMBL" id="FJ999996">
    <property type="protein sequence ID" value="ACR19388.2"/>
    <property type="molecule type" value="Genomic_DNA"/>
</dbReference>
<sequence>MDKQLFFESLIATSPKKRIHRKCLLPLSKAPENCPPPLLCAGRKEVVVLPKSIQFRAFGSPAFVRYFRMGRQRAQTRNRRPRRVAERRSSRPPGKRGALYAYRALYAYGRSGSAIEERRAPLFFHCQKEEQQQFKAQGLFRLMKDINLWIAAAKALSPLRAAAPLYAATRLYAAPFGAGERRVEIKALETLRDSVMSSKVAEGKQAGTTDATPPPGALYALYAFGAKQKARRKGPLLDEIRADFRRRVAEEEMGGPRRVAPFTPPSRPSAATRRLGRLQKRTRCAAPLAAPRAATRLWVRRVDPSDAGAAALAKKKAQSKSFDPPPFTPFTPFTPQDFFATRLVQEVIRSILEGVYEPYFLSCSHGFRPGRSQHTCLKQIRRDFVGTVWFIEGFGFSQCFNKIDKQVLLGLMRRRIRDNRFLNLFYQVLETSPSPSGVKGGGCAAAAEGTGGGGPLLCNTGGLLCNIVLHELDLFVMRLKRIVDRGGKGGGGGLTVNESWQQSAALIDRTPPAHRAALYASGGAEAGKKGAALYAFVGGHRPLGQRIGTRSVRQINYVRFASDFLIGVIGPRALAERIRGLVTRFIEVRLKLSLDKKTRRKPIQSPNVLSADAFQGPFSLPNQHGSVPMRVCNQEAGSQGEKARSAALAALRKGATRLHTISGAKKIAFLGYLLISHSTRRRNQCRGGGAHWFGIGRSGGLSLLVDMRKVIKRLADQGFCDKSGHPKPNFAYFQYPQTYSVARIASILRGLANYYHLANSKRRCVTRLSYILRTSLAKTYAAKFKLGTAAKVFAKGGRDLSKPIRKARKASSARPRRKGRVPHFLPAIPSSTKNAPPHSSQNTKYDCLSNVSPMMEEALE</sequence>
<keyword evidence="3" id="KW-0808">Transferase</keyword>
<feature type="region of interest" description="Disordered" evidence="1">
    <location>
        <begin position="804"/>
        <end position="847"/>
    </location>
</feature>
<evidence type="ECO:0000259" key="2">
    <source>
        <dbReference type="Pfam" id="PF01348"/>
    </source>
</evidence>
<evidence type="ECO:0000256" key="1">
    <source>
        <dbReference type="SAM" id="MobiDB-lite"/>
    </source>
</evidence>
<dbReference type="PANTHER" id="PTHR34047">
    <property type="entry name" value="NUCLEAR INTRON MATURASE 1, MITOCHONDRIAL-RELATED"/>
    <property type="match status" value="1"/>
</dbReference>
<gene>
    <name evidence="3" type="primary">rtl</name>
    <name evidence="3" type="ORF">PlpuMp52</name>
</gene>
<proteinExistence type="predicted"/>
<dbReference type="SUPFAM" id="SSF56672">
    <property type="entry name" value="DNA/RNA polymerases"/>
    <property type="match status" value="1"/>
</dbReference>
<organism evidence="3">
    <name type="scientific">Pleurozia purpurea</name>
    <dbReference type="NCBI Taxonomy" id="280637"/>
    <lineage>
        <taxon>Eukaryota</taxon>
        <taxon>Viridiplantae</taxon>
        <taxon>Streptophyta</taxon>
        <taxon>Embryophyta</taxon>
        <taxon>Marchantiophyta</taxon>
        <taxon>Jungermanniopsida</taxon>
        <taxon>Metzgeriidae</taxon>
        <taxon>Pleuroziales</taxon>
        <taxon>Pleuroziaceae</taxon>
        <taxon>Pleurozia</taxon>
    </lineage>
</organism>
<keyword evidence="3" id="KW-0548">Nucleotidyltransferase</keyword>
<dbReference type="EMBL" id="MK230956">
    <property type="protein sequence ID" value="QIA60761.1"/>
    <property type="molecule type" value="Genomic_DNA"/>
</dbReference>
<evidence type="ECO:0000313" key="3">
    <source>
        <dbReference type="EMBL" id="ACR19388.2"/>
    </source>
</evidence>
<feature type="region of interest" description="Disordered" evidence="1">
    <location>
        <begin position="255"/>
        <end position="275"/>
    </location>
</feature>
<geneLocation type="mitochondrion" evidence="3"/>
<dbReference type="CDD" id="cd01651">
    <property type="entry name" value="RT_G2_intron"/>
    <property type="match status" value="1"/>
</dbReference>
<feature type="compositionally biased region" description="Basic residues" evidence="1">
    <location>
        <begin position="72"/>
        <end position="82"/>
    </location>
</feature>
<feature type="compositionally biased region" description="Polar residues" evidence="1">
    <location>
        <begin position="829"/>
        <end position="847"/>
    </location>
</feature>
<name>D0R051_9MARC</name>
<accession>D0R051</accession>
<reference evidence="4" key="2">
    <citation type="journal article" date="2019" name="BMC Genomics">
        <title>Mitochondrial genomes of the early land plant lineage liverworts (Marchantiophyta): conserved genome structure, and ongoing low frequency recombination.</title>
        <authorList>
            <person name="Dong S."/>
            <person name="Zhao C."/>
            <person name="Zhang S."/>
            <person name="Zhang L."/>
            <person name="Wu H."/>
            <person name="Liu H."/>
            <person name="Zhu R."/>
            <person name="Jia Y."/>
            <person name="Goffinet B."/>
            <person name="Liu Y."/>
        </authorList>
    </citation>
    <scope>NUCLEOTIDE SEQUENCE</scope>
</reference>
<dbReference type="PANTHER" id="PTHR34047:SF2">
    <property type="entry name" value="NUCLEAR INTRON MATURASE 1, MITOCHONDRIAL"/>
    <property type="match status" value="1"/>
</dbReference>
<feature type="region of interest" description="Disordered" evidence="1">
    <location>
        <begin position="72"/>
        <end position="95"/>
    </location>
</feature>
<dbReference type="InterPro" id="IPR051083">
    <property type="entry name" value="GrpII_Intron_Splice-Mob/Def"/>
</dbReference>
<feature type="compositionally biased region" description="Basic residues" evidence="1">
    <location>
        <begin position="804"/>
        <end position="821"/>
    </location>
</feature>
<dbReference type="InterPro" id="IPR024937">
    <property type="entry name" value="Domain_X"/>
</dbReference>
<dbReference type="GO" id="GO:0005739">
    <property type="term" value="C:mitochondrion"/>
    <property type="evidence" value="ECO:0007669"/>
    <property type="project" value="UniProtKB-ARBA"/>
</dbReference>
<dbReference type="GO" id="GO:0006397">
    <property type="term" value="P:mRNA processing"/>
    <property type="evidence" value="ECO:0007669"/>
    <property type="project" value="InterPro"/>
</dbReference>
<protein>
    <submittedName>
        <fullName evidence="3">Reverse transcriptase</fullName>
    </submittedName>
</protein>
<dbReference type="AlphaFoldDB" id="D0R051"/>
<keyword evidence="3" id="KW-0695">RNA-directed DNA polymerase</keyword>
<reference evidence="3" key="1">
    <citation type="journal article" date="2009" name="Curr. Genet.">
        <title>The complete mitochondrial genome sequence of the liverwort Pleurozia purpurea reveals extremely conservative mitochondrial genome evolution in liverworts.</title>
        <authorList>
            <person name="Wang B."/>
            <person name="Xue J."/>
            <person name="Li L."/>
            <person name="Liu Y."/>
            <person name="Qiu Y.L."/>
        </authorList>
    </citation>
    <scope>NUCLEOTIDE SEQUENCE</scope>
</reference>
<keyword evidence="3" id="KW-0496">Mitochondrion</keyword>
<dbReference type="GO" id="GO:0003964">
    <property type="term" value="F:RNA-directed DNA polymerase activity"/>
    <property type="evidence" value="ECO:0007669"/>
    <property type="project" value="UniProtKB-KW"/>
</dbReference>
<dbReference type="InterPro" id="IPR043502">
    <property type="entry name" value="DNA/RNA_pol_sf"/>
</dbReference>
<feature type="domain" description="Domain X" evidence="2">
    <location>
        <begin position="704"/>
        <end position="803"/>
    </location>
</feature>
<dbReference type="Pfam" id="PF01348">
    <property type="entry name" value="Intron_maturas2"/>
    <property type="match status" value="1"/>
</dbReference>
<evidence type="ECO:0000313" key="4">
    <source>
        <dbReference type="EMBL" id="QIA60761.1"/>
    </source>
</evidence>